<dbReference type="Gene3D" id="3.40.80.10">
    <property type="entry name" value="Peptidoglycan recognition protein-like"/>
    <property type="match status" value="1"/>
</dbReference>
<feature type="domain" description="Peptidoglycan recognition protein family" evidence="3">
    <location>
        <begin position="22"/>
        <end position="137"/>
    </location>
</feature>
<dbReference type="AlphaFoldDB" id="A0A7X2MZT4"/>
<accession>A0A7X2MZT4</accession>
<dbReference type="GO" id="GO:0008745">
    <property type="term" value="F:N-acetylmuramoyl-L-alanine amidase activity"/>
    <property type="evidence" value="ECO:0007669"/>
    <property type="project" value="InterPro"/>
</dbReference>
<evidence type="ECO:0000259" key="2">
    <source>
        <dbReference type="SMART" id="SM00644"/>
    </source>
</evidence>
<evidence type="ECO:0000313" key="5">
    <source>
        <dbReference type="Proteomes" id="UP000460287"/>
    </source>
</evidence>
<reference evidence="4 5" key="1">
    <citation type="submission" date="2019-08" db="EMBL/GenBank/DDBJ databases">
        <title>In-depth cultivation of the pig gut microbiome towards novel bacterial diversity and tailored functional studies.</title>
        <authorList>
            <person name="Wylensek D."/>
            <person name="Hitch T.C.A."/>
            <person name="Clavel T."/>
        </authorList>
    </citation>
    <scope>NUCLEOTIDE SEQUENCE [LARGE SCALE GENOMIC DNA]</scope>
    <source>
        <strain evidence="4 5">WCA-383-APC-5B</strain>
    </source>
</reference>
<dbReference type="EMBL" id="VULX01000013">
    <property type="protein sequence ID" value="MSR91610.1"/>
    <property type="molecule type" value="Genomic_DNA"/>
</dbReference>
<dbReference type="GO" id="GO:0008270">
    <property type="term" value="F:zinc ion binding"/>
    <property type="evidence" value="ECO:0007669"/>
    <property type="project" value="InterPro"/>
</dbReference>
<comment type="caution">
    <text evidence="4">The sequence shown here is derived from an EMBL/GenBank/DDBJ whole genome shotgun (WGS) entry which is preliminary data.</text>
</comment>
<dbReference type="Proteomes" id="UP000460287">
    <property type="component" value="Unassembled WGS sequence"/>
</dbReference>
<dbReference type="SUPFAM" id="SSF55846">
    <property type="entry name" value="N-acetylmuramoyl-L-alanine amidase-like"/>
    <property type="match status" value="1"/>
</dbReference>
<proteinExistence type="inferred from homology"/>
<dbReference type="SMART" id="SM00701">
    <property type="entry name" value="PGRP"/>
    <property type="match status" value="1"/>
</dbReference>
<dbReference type="PANTHER" id="PTHR11022">
    <property type="entry name" value="PEPTIDOGLYCAN RECOGNITION PROTEIN"/>
    <property type="match status" value="1"/>
</dbReference>
<dbReference type="InterPro" id="IPR036505">
    <property type="entry name" value="Amidase/PGRP_sf"/>
</dbReference>
<name>A0A7X2MZT4_9CLOT</name>
<sequence>MRLKRHLNKSYPVKINEVTYNWKSPLNTKDFIPTQIVLHHTATSTANPQLVNAAHLANGWSGIGYHFLIRKDGTIYRGRPENAIGAHVLNYNAQSLGICLEGNFENENITAAQEKAVTSLCGMLMDKYSINKICKHSDLYNTACPGKKFPFDKIYSESKEKAEEYKKLPD</sequence>
<protein>
    <submittedName>
        <fullName evidence="4">N-acetylmuramoyl-L-alanine amidase</fullName>
    </submittedName>
</protein>
<feature type="domain" description="N-acetylmuramoyl-L-alanine amidase" evidence="2">
    <location>
        <begin position="21"/>
        <end position="146"/>
    </location>
</feature>
<dbReference type="Pfam" id="PF01510">
    <property type="entry name" value="Amidase_2"/>
    <property type="match status" value="1"/>
</dbReference>
<evidence type="ECO:0000313" key="4">
    <source>
        <dbReference type="EMBL" id="MSR91610.1"/>
    </source>
</evidence>
<dbReference type="InterPro" id="IPR002502">
    <property type="entry name" value="Amidase_domain"/>
</dbReference>
<comment type="similarity">
    <text evidence="1">Belongs to the N-acetylmuramoyl-L-alanine amidase 2 family.</text>
</comment>
<dbReference type="InterPro" id="IPR006619">
    <property type="entry name" value="PGRP_domain_met/bac"/>
</dbReference>
<evidence type="ECO:0000259" key="3">
    <source>
        <dbReference type="SMART" id="SM00701"/>
    </source>
</evidence>
<evidence type="ECO:0000256" key="1">
    <source>
        <dbReference type="ARBA" id="ARBA00007553"/>
    </source>
</evidence>
<dbReference type="GO" id="GO:0009253">
    <property type="term" value="P:peptidoglycan catabolic process"/>
    <property type="evidence" value="ECO:0007669"/>
    <property type="project" value="InterPro"/>
</dbReference>
<dbReference type="SMART" id="SM00644">
    <property type="entry name" value="Ami_2"/>
    <property type="match status" value="1"/>
</dbReference>
<gene>
    <name evidence="4" type="ORF">FYJ33_09365</name>
</gene>
<dbReference type="CDD" id="cd06583">
    <property type="entry name" value="PGRP"/>
    <property type="match status" value="1"/>
</dbReference>
<organism evidence="4 5">
    <name type="scientific">Inconstantimicrobium porci</name>
    <dbReference type="NCBI Taxonomy" id="2652291"/>
    <lineage>
        <taxon>Bacteria</taxon>
        <taxon>Bacillati</taxon>
        <taxon>Bacillota</taxon>
        <taxon>Clostridia</taxon>
        <taxon>Eubacteriales</taxon>
        <taxon>Clostridiaceae</taxon>
        <taxon>Inconstantimicrobium</taxon>
    </lineage>
</organism>
<dbReference type="PANTHER" id="PTHR11022:SF41">
    <property type="entry name" value="PEPTIDOGLYCAN-RECOGNITION PROTEIN LC-RELATED"/>
    <property type="match status" value="1"/>
</dbReference>
<keyword evidence="5" id="KW-1185">Reference proteome</keyword>
<dbReference type="InterPro" id="IPR015510">
    <property type="entry name" value="PGRP"/>
</dbReference>